<evidence type="ECO:0000256" key="1">
    <source>
        <dbReference type="SAM" id="MobiDB-lite"/>
    </source>
</evidence>
<sequence length="81" mass="8711">MSSGVEFDEDKASYGGRPPYAKQGSSFSGGNFSSGSSRQPKMVAWLMRKGIVKSPAAAQVVLIAVVVVNLVITYYVITYFI</sequence>
<evidence type="ECO:0000256" key="2">
    <source>
        <dbReference type="SAM" id="Phobius"/>
    </source>
</evidence>
<dbReference type="STRING" id="1802315.A3F51_02110"/>
<keyword evidence="2" id="KW-0472">Membrane</keyword>
<reference evidence="3 4" key="1">
    <citation type="journal article" date="2016" name="Nat. Commun.">
        <title>Thousands of microbial genomes shed light on interconnected biogeochemical processes in an aquifer system.</title>
        <authorList>
            <person name="Anantharaman K."/>
            <person name="Brown C.T."/>
            <person name="Hug L.A."/>
            <person name="Sharon I."/>
            <person name="Castelle C.J."/>
            <person name="Probst A.J."/>
            <person name="Thomas B.C."/>
            <person name="Singh A."/>
            <person name="Wilkins M.J."/>
            <person name="Karaoz U."/>
            <person name="Brodie E.L."/>
            <person name="Williams K.H."/>
            <person name="Hubbard S.S."/>
            <person name="Banfield J.F."/>
        </authorList>
    </citation>
    <scope>NUCLEOTIDE SEQUENCE [LARGE SCALE GENOMIC DNA]</scope>
</reference>
<accession>A0A1G2MZ32</accession>
<name>A0A1G2MZ32_9BACT</name>
<proteinExistence type="predicted"/>
<evidence type="ECO:0000313" key="3">
    <source>
        <dbReference type="EMBL" id="OHA29033.1"/>
    </source>
</evidence>
<feature type="compositionally biased region" description="Low complexity" evidence="1">
    <location>
        <begin position="24"/>
        <end position="37"/>
    </location>
</feature>
<protein>
    <submittedName>
        <fullName evidence="3">Uncharacterized protein</fullName>
    </submittedName>
</protein>
<organism evidence="3 4">
    <name type="scientific">Candidatus Taylorbacteria bacterium RIFCSPHIGHO2_12_FULL_45_16</name>
    <dbReference type="NCBI Taxonomy" id="1802315"/>
    <lineage>
        <taxon>Bacteria</taxon>
        <taxon>Candidatus Tayloriibacteriota</taxon>
    </lineage>
</organism>
<dbReference type="AlphaFoldDB" id="A0A1G2MZ32"/>
<dbReference type="EMBL" id="MHRT01000006">
    <property type="protein sequence ID" value="OHA29033.1"/>
    <property type="molecule type" value="Genomic_DNA"/>
</dbReference>
<dbReference type="Proteomes" id="UP000178089">
    <property type="component" value="Unassembled WGS sequence"/>
</dbReference>
<feature type="region of interest" description="Disordered" evidence="1">
    <location>
        <begin position="1"/>
        <end position="38"/>
    </location>
</feature>
<evidence type="ECO:0000313" key="4">
    <source>
        <dbReference type="Proteomes" id="UP000178089"/>
    </source>
</evidence>
<comment type="caution">
    <text evidence="3">The sequence shown here is derived from an EMBL/GenBank/DDBJ whole genome shotgun (WGS) entry which is preliminary data.</text>
</comment>
<feature type="transmembrane region" description="Helical" evidence="2">
    <location>
        <begin position="56"/>
        <end position="77"/>
    </location>
</feature>
<keyword evidence="2" id="KW-1133">Transmembrane helix</keyword>
<keyword evidence="2" id="KW-0812">Transmembrane</keyword>
<gene>
    <name evidence="3" type="ORF">A3F51_02110</name>
</gene>